<reference evidence="1" key="1">
    <citation type="submission" date="2021-12" db="EMBL/GenBank/DDBJ databases">
        <title>Novel species in genus Dyadobacter.</title>
        <authorList>
            <person name="Ma C."/>
        </authorList>
    </citation>
    <scope>NUCLEOTIDE SEQUENCE</scope>
    <source>
        <strain evidence="1">LJ419</strain>
    </source>
</reference>
<dbReference type="Proteomes" id="UP001139000">
    <property type="component" value="Unassembled WGS sequence"/>
</dbReference>
<dbReference type="AlphaFoldDB" id="A0A9X1THX0"/>
<dbReference type="RefSeq" id="WP_234658539.1">
    <property type="nucleotide sequence ID" value="NZ_JAJTTC010000012.1"/>
</dbReference>
<evidence type="ECO:0008006" key="3">
    <source>
        <dbReference type="Google" id="ProtNLM"/>
    </source>
</evidence>
<comment type="caution">
    <text evidence="1">The sequence shown here is derived from an EMBL/GenBank/DDBJ whole genome shotgun (WGS) entry which is preliminary data.</text>
</comment>
<protein>
    <recommendedName>
        <fullName evidence="3">Beta-lactamase</fullName>
    </recommendedName>
</protein>
<name>A0A9X1THX0_9BACT</name>
<evidence type="ECO:0000313" key="1">
    <source>
        <dbReference type="EMBL" id="MCF0065547.1"/>
    </source>
</evidence>
<sequence>MISSLLGEYLFNIARFPFGIDFQLDPIVRFLYINFWIIRIAGALEKASFGPGHFAVRPFNIHPLPWDCFLFEPGFSGQKVVFLQALLTGEVLPPSLALMHTYQDIYPETLPDELKYYKQYGLGLMKIETDHGTAVEHDGHVYEFVGKVFYLPEHKLTVAILLNGWSPQSVAVLNARETFNLLF</sequence>
<accession>A0A9X1THX0</accession>
<dbReference type="SUPFAM" id="SSF56601">
    <property type="entry name" value="beta-lactamase/transpeptidase-like"/>
    <property type="match status" value="1"/>
</dbReference>
<dbReference type="InterPro" id="IPR012338">
    <property type="entry name" value="Beta-lactam/transpept-like"/>
</dbReference>
<evidence type="ECO:0000313" key="2">
    <source>
        <dbReference type="Proteomes" id="UP001139000"/>
    </source>
</evidence>
<dbReference type="Gene3D" id="3.40.710.10">
    <property type="entry name" value="DD-peptidase/beta-lactamase superfamily"/>
    <property type="match status" value="1"/>
</dbReference>
<gene>
    <name evidence="1" type="ORF">LXM26_28790</name>
</gene>
<organism evidence="1 2">
    <name type="scientific">Dyadobacter chenwenxiniae</name>
    <dbReference type="NCBI Taxonomy" id="2906456"/>
    <lineage>
        <taxon>Bacteria</taxon>
        <taxon>Pseudomonadati</taxon>
        <taxon>Bacteroidota</taxon>
        <taxon>Cytophagia</taxon>
        <taxon>Cytophagales</taxon>
        <taxon>Spirosomataceae</taxon>
        <taxon>Dyadobacter</taxon>
    </lineage>
</organism>
<dbReference type="EMBL" id="JAJTTC010000012">
    <property type="protein sequence ID" value="MCF0065547.1"/>
    <property type="molecule type" value="Genomic_DNA"/>
</dbReference>
<proteinExistence type="predicted"/>
<keyword evidence="2" id="KW-1185">Reference proteome</keyword>